<organism evidence="5 6">
    <name type="scientific">Pedobacter cryoconitis</name>
    <dbReference type="NCBI Taxonomy" id="188932"/>
    <lineage>
        <taxon>Bacteria</taxon>
        <taxon>Pseudomonadati</taxon>
        <taxon>Bacteroidota</taxon>
        <taxon>Sphingobacteriia</taxon>
        <taxon>Sphingobacteriales</taxon>
        <taxon>Sphingobacteriaceae</taxon>
        <taxon>Pedobacter</taxon>
    </lineage>
</organism>
<keyword evidence="3" id="KW-0804">Transcription</keyword>
<dbReference type="InterPro" id="IPR002577">
    <property type="entry name" value="HTH_HxlR"/>
</dbReference>
<sequence>MRKITSTNYINAQKLHGLCDAAYTLSQLSGRWKLTLLVKLREGSKRFSELKGELPAISERVLALQLKELEKSGLILRQESTLKKKLYTYELSPLGKSMDQVIQSLSDWGKINNLQAEL</sequence>
<proteinExistence type="predicted"/>
<dbReference type="PANTHER" id="PTHR33204">
    <property type="entry name" value="TRANSCRIPTIONAL REGULATOR, MARR FAMILY"/>
    <property type="match status" value="1"/>
</dbReference>
<protein>
    <recommendedName>
        <fullName evidence="4">HTH hxlR-type domain-containing protein</fullName>
    </recommendedName>
</protein>
<dbReference type="PATRIC" id="fig|188932.3.peg.720"/>
<dbReference type="RefSeq" id="WP_068396499.1">
    <property type="nucleotide sequence ID" value="NZ_CP014504.1"/>
</dbReference>
<feature type="domain" description="HTH hxlR-type" evidence="4">
    <location>
        <begin position="19"/>
        <end position="117"/>
    </location>
</feature>
<dbReference type="GO" id="GO:0003677">
    <property type="term" value="F:DNA binding"/>
    <property type="evidence" value="ECO:0007669"/>
    <property type="project" value="UniProtKB-KW"/>
</dbReference>
<dbReference type="SUPFAM" id="SSF46785">
    <property type="entry name" value="Winged helix' DNA-binding domain"/>
    <property type="match status" value="1"/>
</dbReference>
<keyword evidence="1" id="KW-0805">Transcription regulation</keyword>
<dbReference type="PANTHER" id="PTHR33204:SF29">
    <property type="entry name" value="TRANSCRIPTIONAL REGULATOR"/>
    <property type="match status" value="1"/>
</dbReference>
<gene>
    <name evidence="5" type="ORF">AY601_0703</name>
</gene>
<dbReference type="OrthoDB" id="7678715at2"/>
<dbReference type="InterPro" id="IPR036388">
    <property type="entry name" value="WH-like_DNA-bd_sf"/>
</dbReference>
<evidence type="ECO:0000256" key="1">
    <source>
        <dbReference type="ARBA" id="ARBA00023015"/>
    </source>
</evidence>
<keyword evidence="6" id="KW-1185">Reference proteome</keyword>
<evidence type="ECO:0000313" key="6">
    <source>
        <dbReference type="Proteomes" id="UP000071561"/>
    </source>
</evidence>
<dbReference type="InterPro" id="IPR036390">
    <property type="entry name" value="WH_DNA-bd_sf"/>
</dbReference>
<evidence type="ECO:0000259" key="4">
    <source>
        <dbReference type="PROSITE" id="PS51118"/>
    </source>
</evidence>
<name>A0A127V8Q0_9SPHI</name>
<dbReference type="KEGG" id="pcm:AY601_0703"/>
<evidence type="ECO:0000313" key="5">
    <source>
        <dbReference type="EMBL" id="AMP97650.1"/>
    </source>
</evidence>
<evidence type="ECO:0000256" key="2">
    <source>
        <dbReference type="ARBA" id="ARBA00023125"/>
    </source>
</evidence>
<accession>A0A127V8Q0</accession>
<dbReference type="Pfam" id="PF01638">
    <property type="entry name" value="HxlR"/>
    <property type="match status" value="1"/>
</dbReference>
<evidence type="ECO:0000256" key="3">
    <source>
        <dbReference type="ARBA" id="ARBA00023163"/>
    </source>
</evidence>
<dbReference type="EMBL" id="CP014504">
    <property type="protein sequence ID" value="AMP97650.1"/>
    <property type="molecule type" value="Genomic_DNA"/>
</dbReference>
<dbReference type="Proteomes" id="UP000071561">
    <property type="component" value="Chromosome"/>
</dbReference>
<dbReference type="PROSITE" id="PS51118">
    <property type="entry name" value="HTH_HXLR"/>
    <property type="match status" value="1"/>
</dbReference>
<dbReference type="AlphaFoldDB" id="A0A127V8Q0"/>
<keyword evidence="2" id="KW-0238">DNA-binding</keyword>
<dbReference type="Gene3D" id="1.10.10.10">
    <property type="entry name" value="Winged helix-like DNA-binding domain superfamily/Winged helix DNA-binding domain"/>
    <property type="match status" value="1"/>
</dbReference>
<reference evidence="5 6" key="1">
    <citation type="submission" date="2016-03" db="EMBL/GenBank/DDBJ databases">
        <title>Complete genome sequence of Pedobacter cryoconitis PAMC 27485.</title>
        <authorList>
            <person name="Lee J."/>
            <person name="Kim O.-S."/>
        </authorList>
    </citation>
    <scope>NUCLEOTIDE SEQUENCE [LARGE SCALE GENOMIC DNA]</scope>
    <source>
        <strain evidence="5 6">PAMC 27485</strain>
    </source>
</reference>